<dbReference type="OrthoDB" id="2423387at2759"/>
<comment type="caution">
    <text evidence="2">The sequence shown here is derived from an EMBL/GenBank/DDBJ whole genome shotgun (WGS) entry which is preliminary data.</text>
</comment>
<gene>
    <name evidence="2" type="ORF">RFULGI_LOCUS5190</name>
</gene>
<reference evidence="2" key="1">
    <citation type="submission" date="2021-06" db="EMBL/GenBank/DDBJ databases">
        <authorList>
            <person name="Kallberg Y."/>
            <person name="Tangrot J."/>
            <person name="Rosling A."/>
        </authorList>
    </citation>
    <scope>NUCLEOTIDE SEQUENCE</scope>
    <source>
        <strain evidence="2">IN212</strain>
    </source>
</reference>
<evidence type="ECO:0000313" key="3">
    <source>
        <dbReference type="Proteomes" id="UP000789396"/>
    </source>
</evidence>
<feature type="region of interest" description="Disordered" evidence="1">
    <location>
        <begin position="279"/>
        <end position="321"/>
    </location>
</feature>
<feature type="compositionally biased region" description="Polar residues" evidence="1">
    <location>
        <begin position="279"/>
        <end position="295"/>
    </location>
</feature>
<dbReference type="Proteomes" id="UP000789396">
    <property type="component" value="Unassembled WGS sequence"/>
</dbReference>
<dbReference type="EMBL" id="CAJVPZ010005679">
    <property type="protein sequence ID" value="CAG8564243.1"/>
    <property type="molecule type" value="Genomic_DNA"/>
</dbReference>
<feature type="non-terminal residue" evidence="2">
    <location>
        <position position="321"/>
    </location>
</feature>
<name>A0A9N9FW39_9GLOM</name>
<organism evidence="2 3">
    <name type="scientific">Racocetra fulgida</name>
    <dbReference type="NCBI Taxonomy" id="60492"/>
    <lineage>
        <taxon>Eukaryota</taxon>
        <taxon>Fungi</taxon>
        <taxon>Fungi incertae sedis</taxon>
        <taxon>Mucoromycota</taxon>
        <taxon>Glomeromycotina</taxon>
        <taxon>Glomeromycetes</taxon>
        <taxon>Diversisporales</taxon>
        <taxon>Gigasporaceae</taxon>
        <taxon>Racocetra</taxon>
    </lineage>
</organism>
<dbReference type="AlphaFoldDB" id="A0A9N9FW39"/>
<proteinExistence type="predicted"/>
<evidence type="ECO:0000313" key="2">
    <source>
        <dbReference type="EMBL" id="CAG8564243.1"/>
    </source>
</evidence>
<sequence>MSTPTSPEFTQTPLALSNAIIGVVNSSEEWKQWKKTKRLEEDWKDFLRLPHDTYWIYRAMETERKNKIKEARAQDIEPPLKRKNTVPPTSRVKKTTVQPSETNSDIAEVDDEFDASLIAYNENDFSNHNSITYNNTDIPKSPTITPRIMSSSIPSRIPVQSSATSFNSIKAKNFELDSDDNASESSTTMSRTMRVSRFSKVPAQLSATSFKAIEVDSSEARNCNDASELSAVTSRTIKLSTHSRIPTWLSATTTSPSRSTNPARLSANSKAVGVDHFTINNDNDISESPITTSHAMRTRSSKISTRSSASSNRVETDDAQS</sequence>
<evidence type="ECO:0000256" key="1">
    <source>
        <dbReference type="SAM" id="MobiDB-lite"/>
    </source>
</evidence>
<feature type="region of interest" description="Disordered" evidence="1">
    <location>
        <begin position="80"/>
        <end position="102"/>
    </location>
</feature>
<protein>
    <submittedName>
        <fullName evidence="2">18223_t:CDS:1</fullName>
    </submittedName>
</protein>
<keyword evidence="3" id="KW-1185">Reference proteome</keyword>
<feature type="compositionally biased region" description="Low complexity" evidence="1">
    <location>
        <begin position="301"/>
        <end position="313"/>
    </location>
</feature>
<accession>A0A9N9FW39</accession>